<evidence type="ECO:0000313" key="4">
    <source>
        <dbReference type="Proteomes" id="UP000053477"/>
    </source>
</evidence>
<proteinExistence type="predicted"/>
<protein>
    <submittedName>
        <fullName evidence="3">Uncharacterized protein</fullName>
    </submittedName>
</protein>
<reference evidence="3 4" key="1">
    <citation type="submission" date="2015-04" db="EMBL/GenBank/DDBJ databases">
        <title>Complete genome sequence of Schizopora paradoxa KUC8140, a cosmopolitan wood degrader in East Asia.</title>
        <authorList>
            <consortium name="DOE Joint Genome Institute"/>
            <person name="Min B."/>
            <person name="Park H."/>
            <person name="Jang Y."/>
            <person name="Kim J.-J."/>
            <person name="Kim K.H."/>
            <person name="Pangilinan J."/>
            <person name="Lipzen A."/>
            <person name="Riley R."/>
            <person name="Grigoriev I.V."/>
            <person name="Spatafora J.W."/>
            <person name="Choi I.-G."/>
        </authorList>
    </citation>
    <scope>NUCLEOTIDE SEQUENCE [LARGE SCALE GENOMIC DNA]</scope>
    <source>
        <strain evidence="3 4">KUC8140</strain>
    </source>
</reference>
<feature type="chain" id="PRO_5005201178" evidence="2">
    <location>
        <begin position="18"/>
        <end position="75"/>
    </location>
</feature>
<feature type="transmembrane region" description="Helical" evidence="1">
    <location>
        <begin position="57"/>
        <end position="74"/>
    </location>
</feature>
<evidence type="ECO:0000313" key="3">
    <source>
        <dbReference type="EMBL" id="KLO03889.1"/>
    </source>
</evidence>
<keyword evidence="4" id="KW-1185">Reference proteome</keyword>
<keyword evidence="2" id="KW-0732">Signal</keyword>
<gene>
    <name evidence="3" type="ORF">SCHPADRAFT_765839</name>
</gene>
<organism evidence="3 4">
    <name type="scientific">Schizopora paradoxa</name>
    <dbReference type="NCBI Taxonomy" id="27342"/>
    <lineage>
        <taxon>Eukaryota</taxon>
        <taxon>Fungi</taxon>
        <taxon>Dikarya</taxon>
        <taxon>Basidiomycota</taxon>
        <taxon>Agaricomycotina</taxon>
        <taxon>Agaricomycetes</taxon>
        <taxon>Hymenochaetales</taxon>
        <taxon>Schizoporaceae</taxon>
        <taxon>Schizopora</taxon>
    </lineage>
</organism>
<dbReference type="Proteomes" id="UP000053477">
    <property type="component" value="Unassembled WGS sequence"/>
</dbReference>
<evidence type="ECO:0000256" key="1">
    <source>
        <dbReference type="SAM" id="Phobius"/>
    </source>
</evidence>
<sequence length="75" mass="8489">MSLTLIYCCLPVHSTSAWSVHVCMPVHPRCGNRSSSDISKFESASILCIYLSPPFDVLLLLFIPLSHYFVVYILR</sequence>
<dbReference type="EMBL" id="KQ086909">
    <property type="protein sequence ID" value="KLO03889.1"/>
    <property type="molecule type" value="Genomic_DNA"/>
</dbReference>
<feature type="signal peptide" evidence="2">
    <location>
        <begin position="1"/>
        <end position="17"/>
    </location>
</feature>
<keyword evidence="1" id="KW-0472">Membrane</keyword>
<evidence type="ECO:0000256" key="2">
    <source>
        <dbReference type="SAM" id="SignalP"/>
    </source>
</evidence>
<accession>A0A0H2QX23</accession>
<name>A0A0H2QX23_9AGAM</name>
<keyword evidence="1" id="KW-0812">Transmembrane</keyword>
<dbReference type="InParanoid" id="A0A0H2QX23"/>
<keyword evidence="1" id="KW-1133">Transmembrane helix</keyword>
<dbReference type="AlphaFoldDB" id="A0A0H2QX23"/>